<reference evidence="1" key="2">
    <citation type="journal article" date="2024" name="Plant">
        <title>Genomic evolution and insights into agronomic trait innovations of Sesamum species.</title>
        <authorList>
            <person name="Miao H."/>
            <person name="Wang L."/>
            <person name="Qu L."/>
            <person name="Liu H."/>
            <person name="Sun Y."/>
            <person name="Le M."/>
            <person name="Wang Q."/>
            <person name="Wei S."/>
            <person name="Zheng Y."/>
            <person name="Lin W."/>
            <person name="Duan Y."/>
            <person name="Cao H."/>
            <person name="Xiong S."/>
            <person name="Wang X."/>
            <person name="Wei L."/>
            <person name="Li C."/>
            <person name="Ma Q."/>
            <person name="Ju M."/>
            <person name="Zhao R."/>
            <person name="Li G."/>
            <person name="Mu C."/>
            <person name="Tian Q."/>
            <person name="Mei H."/>
            <person name="Zhang T."/>
            <person name="Gao T."/>
            <person name="Zhang H."/>
        </authorList>
    </citation>
    <scope>NUCLEOTIDE SEQUENCE</scope>
    <source>
        <strain evidence="1">K16</strain>
    </source>
</reference>
<protein>
    <submittedName>
        <fullName evidence="1">Uncharacterized protein</fullName>
    </submittedName>
</protein>
<organism evidence="1 2">
    <name type="scientific">Sesamum angolense</name>
    <dbReference type="NCBI Taxonomy" id="2727404"/>
    <lineage>
        <taxon>Eukaryota</taxon>
        <taxon>Viridiplantae</taxon>
        <taxon>Streptophyta</taxon>
        <taxon>Embryophyta</taxon>
        <taxon>Tracheophyta</taxon>
        <taxon>Spermatophyta</taxon>
        <taxon>Magnoliopsida</taxon>
        <taxon>eudicotyledons</taxon>
        <taxon>Gunneridae</taxon>
        <taxon>Pentapetalae</taxon>
        <taxon>asterids</taxon>
        <taxon>lamiids</taxon>
        <taxon>Lamiales</taxon>
        <taxon>Pedaliaceae</taxon>
        <taxon>Sesamum</taxon>
    </lineage>
</organism>
<sequence>MIETHGGGHGLADGDPWRRGSVPSNVVSMPSIHYNVVRKLISPTLSEGFLPGERLTFNRFTQWYEDNKKVCSVILDSTSNEIQKQYERYEDIWLIMHYMKELYAVPDWHIRYDVMKAFFGARMTEGSSVREHGVMMICLVEKFKDLHAHFEKEETYIDVILQSLPPSLINSLSTIT</sequence>
<dbReference type="AlphaFoldDB" id="A0AAE1T501"/>
<gene>
    <name evidence="1" type="ORF">Sango_2731100</name>
</gene>
<proteinExistence type="predicted"/>
<dbReference type="Pfam" id="PF14223">
    <property type="entry name" value="Retrotran_gag_2"/>
    <property type="match status" value="1"/>
</dbReference>
<evidence type="ECO:0000313" key="2">
    <source>
        <dbReference type="Proteomes" id="UP001289374"/>
    </source>
</evidence>
<name>A0AAE1T501_9LAMI</name>
<accession>A0AAE1T501</accession>
<reference evidence="1" key="1">
    <citation type="submission" date="2020-06" db="EMBL/GenBank/DDBJ databases">
        <authorList>
            <person name="Li T."/>
            <person name="Hu X."/>
            <person name="Zhang T."/>
            <person name="Song X."/>
            <person name="Zhang H."/>
            <person name="Dai N."/>
            <person name="Sheng W."/>
            <person name="Hou X."/>
            <person name="Wei L."/>
        </authorList>
    </citation>
    <scope>NUCLEOTIDE SEQUENCE</scope>
    <source>
        <strain evidence="1">K16</strain>
        <tissue evidence="1">Leaf</tissue>
    </source>
</reference>
<evidence type="ECO:0000313" key="1">
    <source>
        <dbReference type="EMBL" id="KAK4381678.1"/>
    </source>
</evidence>
<keyword evidence="2" id="KW-1185">Reference proteome</keyword>
<comment type="caution">
    <text evidence="1">The sequence shown here is derived from an EMBL/GenBank/DDBJ whole genome shotgun (WGS) entry which is preliminary data.</text>
</comment>
<dbReference type="EMBL" id="JACGWL010000832">
    <property type="protein sequence ID" value="KAK4381678.1"/>
    <property type="molecule type" value="Genomic_DNA"/>
</dbReference>
<dbReference type="Proteomes" id="UP001289374">
    <property type="component" value="Unassembled WGS sequence"/>
</dbReference>